<reference evidence="1" key="1">
    <citation type="submission" date="2022-12" db="EMBL/GenBank/DDBJ databases">
        <title>Genome Sequence of Lasiodiplodia mahajangana.</title>
        <authorList>
            <person name="Buettner E."/>
        </authorList>
    </citation>
    <scope>NUCLEOTIDE SEQUENCE</scope>
    <source>
        <strain evidence="1">VT137</strain>
    </source>
</reference>
<comment type="caution">
    <text evidence="1">The sequence shown here is derived from an EMBL/GenBank/DDBJ whole genome shotgun (WGS) entry which is preliminary data.</text>
</comment>
<dbReference type="Proteomes" id="UP001153332">
    <property type="component" value="Unassembled WGS sequence"/>
</dbReference>
<accession>A0ACC2IZG8</accession>
<proteinExistence type="predicted"/>
<sequence>MVTVESEVEEVGSESPALEDVVYDLPGILNSDDNREVDDGGDDDCDSWCGDCSGDERELVVVGVMGGLLELGCDDGDDDDDDDDVIVSVGGGCVDGDGDGDAEDPRRASKPLRTLLSI</sequence>
<organism evidence="1 2">
    <name type="scientific">Lasiodiplodia mahajangana</name>
    <dbReference type="NCBI Taxonomy" id="1108764"/>
    <lineage>
        <taxon>Eukaryota</taxon>
        <taxon>Fungi</taxon>
        <taxon>Dikarya</taxon>
        <taxon>Ascomycota</taxon>
        <taxon>Pezizomycotina</taxon>
        <taxon>Dothideomycetes</taxon>
        <taxon>Dothideomycetes incertae sedis</taxon>
        <taxon>Botryosphaeriales</taxon>
        <taxon>Botryosphaeriaceae</taxon>
        <taxon>Lasiodiplodia</taxon>
    </lineage>
</organism>
<gene>
    <name evidence="1" type="ORF">O1611_g10335</name>
</gene>
<name>A0ACC2IZG8_9PEZI</name>
<keyword evidence="2" id="KW-1185">Reference proteome</keyword>
<dbReference type="EMBL" id="JAPUUL010004058">
    <property type="protein sequence ID" value="KAJ8120569.1"/>
    <property type="molecule type" value="Genomic_DNA"/>
</dbReference>
<protein>
    <submittedName>
        <fullName evidence="1">Uncharacterized protein</fullName>
    </submittedName>
</protein>
<evidence type="ECO:0000313" key="1">
    <source>
        <dbReference type="EMBL" id="KAJ8120569.1"/>
    </source>
</evidence>
<evidence type="ECO:0000313" key="2">
    <source>
        <dbReference type="Proteomes" id="UP001153332"/>
    </source>
</evidence>